<protein>
    <submittedName>
        <fullName evidence="2">Uncharacterized protein</fullName>
    </submittedName>
</protein>
<evidence type="ECO:0000256" key="1">
    <source>
        <dbReference type="SAM" id="Phobius"/>
    </source>
</evidence>
<dbReference type="Proteomes" id="UP001558652">
    <property type="component" value="Unassembled WGS sequence"/>
</dbReference>
<evidence type="ECO:0000313" key="2">
    <source>
        <dbReference type="EMBL" id="KAL1124623.1"/>
    </source>
</evidence>
<keyword evidence="3" id="KW-1185">Reference proteome</keyword>
<feature type="transmembrane region" description="Helical" evidence="1">
    <location>
        <begin position="98"/>
        <end position="120"/>
    </location>
</feature>
<proteinExistence type="predicted"/>
<accession>A0ABD0YBB1</accession>
<reference evidence="2 3" key="1">
    <citation type="submission" date="2024-07" db="EMBL/GenBank/DDBJ databases">
        <title>Chromosome-level genome assembly of the water stick insect Ranatra chinensis (Heteroptera: Nepidae).</title>
        <authorList>
            <person name="Liu X."/>
        </authorList>
    </citation>
    <scope>NUCLEOTIDE SEQUENCE [LARGE SCALE GENOMIC DNA]</scope>
    <source>
        <strain evidence="2">Cailab_2021Rc</strain>
        <tissue evidence="2">Muscle</tissue>
    </source>
</reference>
<dbReference type="EMBL" id="JBFDAA010000010">
    <property type="protein sequence ID" value="KAL1124623.1"/>
    <property type="molecule type" value="Genomic_DNA"/>
</dbReference>
<name>A0ABD0YBB1_9HEMI</name>
<organism evidence="2 3">
    <name type="scientific">Ranatra chinensis</name>
    <dbReference type="NCBI Taxonomy" id="642074"/>
    <lineage>
        <taxon>Eukaryota</taxon>
        <taxon>Metazoa</taxon>
        <taxon>Ecdysozoa</taxon>
        <taxon>Arthropoda</taxon>
        <taxon>Hexapoda</taxon>
        <taxon>Insecta</taxon>
        <taxon>Pterygota</taxon>
        <taxon>Neoptera</taxon>
        <taxon>Paraneoptera</taxon>
        <taxon>Hemiptera</taxon>
        <taxon>Heteroptera</taxon>
        <taxon>Panheteroptera</taxon>
        <taxon>Nepomorpha</taxon>
        <taxon>Nepidae</taxon>
        <taxon>Ranatrinae</taxon>
        <taxon>Ranatra</taxon>
    </lineage>
</organism>
<comment type="caution">
    <text evidence="2">The sequence shown here is derived from an EMBL/GenBank/DDBJ whole genome shotgun (WGS) entry which is preliminary data.</text>
</comment>
<gene>
    <name evidence="2" type="ORF">AAG570_001247</name>
</gene>
<keyword evidence="1" id="KW-0812">Transmembrane</keyword>
<dbReference type="AlphaFoldDB" id="A0ABD0YBB1"/>
<keyword evidence="1" id="KW-0472">Membrane</keyword>
<evidence type="ECO:0000313" key="3">
    <source>
        <dbReference type="Proteomes" id="UP001558652"/>
    </source>
</evidence>
<sequence>MASKRRNMIYQNKKQETTEIDACNLPPFCDCLQSSAARWSVVVSSGGCKGGRHQQFYHTLRRYLGTVWGYNCVSSTPPSAVTRSSTSLQDQIEDMFRLLVILLFWMQHCSAAAAVMSRAFRGHSVWVLGLPEWTAKGFRRFASHAGSIIKVTLHLTLDEGPNQKILYF</sequence>
<keyword evidence="1" id="KW-1133">Transmembrane helix</keyword>